<organism evidence="2 3">
    <name type="scientific">Halomonas aquatica</name>
    <dbReference type="NCBI Taxonomy" id="3151123"/>
    <lineage>
        <taxon>Bacteria</taxon>
        <taxon>Pseudomonadati</taxon>
        <taxon>Pseudomonadota</taxon>
        <taxon>Gammaproteobacteria</taxon>
        <taxon>Oceanospirillales</taxon>
        <taxon>Halomonadaceae</taxon>
        <taxon>Halomonas</taxon>
    </lineage>
</organism>
<dbReference type="SUPFAM" id="SSF52540">
    <property type="entry name" value="P-loop containing nucleoside triphosphate hydrolases"/>
    <property type="match status" value="1"/>
</dbReference>
<keyword evidence="3" id="KW-1185">Reference proteome</keyword>
<accession>A0ABV1NI43</accession>
<dbReference type="Pfam" id="PF07728">
    <property type="entry name" value="AAA_5"/>
    <property type="match status" value="1"/>
</dbReference>
<sequence length="844" mass="95573">MSIEQAVQQLTRSDVIRTIDASGQRIPPGERFSCLYQGHRFDPKQLVAEALATTKQHRVDPEALEQALHEPFVEALKELEFAVVSNSRQIGDTGLTVMVYEVKKPPLVQENFKRLFSANQNRFYWNREKFSRLHQSAPVFVVNNSASRVLFGYVQDTKILAEFDEESNVSRFTHQGETFEVSGKYLEFVCIEVKSLQHPPPGWQWKTFGSGEHTYISGPEVSANAARNNLERVNLLLEVFAQEEEVALQLQTCYQALRGHVVDHDEPEQEHEPRVWYVMQGKTFTPQQGLAYLWAPIEGKGGRTFNHWKAVGDVRPGDIIVHHAAGGGVQAVSRASSMPFVAQQPDDVDNEWRGDGQRVELEVLVQLKQPVPLDDIRQKKSQLQKALADVRGPYNRDGTGNFGYLFEFTWEALAILLDGHSIALPEELQRWLPSLDELVEEAEETPGEEPLSEEALFDENQERRLPVGVTQTPVREWLPRVKAYMASQGFHYSLAEVANFYLCMRTKPLAMLAGISGTGKTQLVRQFAKAIGYGDSDHCVLIAVRPDWADSSDLIGYANIQGKFETKPLLDVMARAIEHPDELYFVILDEMNLARVEHYFSEFLSFIETRMRDADDVIVTEPLISRADVNGGRPVYLPQNLMVVGTVNMDETTHAFSRKVLDRANAIEMNDIDLAWVSPDRDVAPVSGVYADALRTPFLNSIDLTEAHKQALTSAMAMLMRVNGILEPAGLHFGYRVRDEVAFYLTLHREEALESLDGFDTDAAMDFQLMQKVLPRIQGSSLSVLKVLIQLLGLLAEKPLDEEAEYYTIKQEVDTHSTRYPRSVKKLLFMLQRFHDDGFTSFWL</sequence>
<proteinExistence type="predicted"/>
<reference evidence="2 3" key="1">
    <citation type="submission" date="2024-05" db="EMBL/GenBank/DDBJ databases">
        <title>Halomonas sp. SSM6 16S ribosomal RNA gene Genome sequencing and assembly.</title>
        <authorList>
            <person name="Yook S."/>
        </authorList>
    </citation>
    <scope>NUCLEOTIDE SEQUENCE [LARGE SCALE GENOMIC DNA]</scope>
    <source>
        <strain evidence="2 3">SSM6</strain>
    </source>
</reference>
<dbReference type="EMBL" id="JBEGCJ010000007">
    <property type="protein sequence ID" value="MEQ6918734.1"/>
    <property type="molecule type" value="Genomic_DNA"/>
</dbReference>
<feature type="domain" description="AAA+ ATPase" evidence="1">
    <location>
        <begin position="506"/>
        <end position="673"/>
    </location>
</feature>
<comment type="caution">
    <text evidence="2">The sequence shown here is derived from an EMBL/GenBank/DDBJ whole genome shotgun (WGS) entry which is preliminary data.</text>
</comment>
<name>A0ABV1NI43_9GAMM</name>
<dbReference type="InterPro" id="IPR011704">
    <property type="entry name" value="ATPase_dyneun-rel_AAA"/>
</dbReference>
<evidence type="ECO:0000313" key="3">
    <source>
        <dbReference type="Proteomes" id="UP001442468"/>
    </source>
</evidence>
<dbReference type="InterPro" id="IPR003593">
    <property type="entry name" value="AAA+_ATPase"/>
</dbReference>
<dbReference type="SMART" id="SM00382">
    <property type="entry name" value="AAA"/>
    <property type="match status" value="1"/>
</dbReference>
<protein>
    <submittedName>
        <fullName evidence="2">AAA family ATPase</fullName>
    </submittedName>
</protein>
<dbReference type="Gene3D" id="3.40.50.300">
    <property type="entry name" value="P-loop containing nucleotide triphosphate hydrolases"/>
    <property type="match status" value="1"/>
</dbReference>
<dbReference type="InterPro" id="IPR027417">
    <property type="entry name" value="P-loop_NTPase"/>
</dbReference>
<gene>
    <name evidence="2" type="ORF">ABE960_14540</name>
</gene>
<dbReference type="RefSeq" id="WP_349763019.1">
    <property type="nucleotide sequence ID" value="NZ_JBEGCJ010000007.1"/>
</dbReference>
<evidence type="ECO:0000259" key="1">
    <source>
        <dbReference type="SMART" id="SM00382"/>
    </source>
</evidence>
<dbReference type="Proteomes" id="UP001442468">
    <property type="component" value="Unassembled WGS sequence"/>
</dbReference>
<evidence type="ECO:0000313" key="2">
    <source>
        <dbReference type="EMBL" id="MEQ6918734.1"/>
    </source>
</evidence>